<dbReference type="EMBL" id="LAZR01053029">
    <property type="protein sequence ID" value="KKK81652.1"/>
    <property type="molecule type" value="Genomic_DNA"/>
</dbReference>
<accession>A0A0F8YJS1</accession>
<reference evidence="1" key="1">
    <citation type="journal article" date="2015" name="Nature">
        <title>Complex archaea that bridge the gap between prokaryotes and eukaryotes.</title>
        <authorList>
            <person name="Spang A."/>
            <person name="Saw J.H."/>
            <person name="Jorgensen S.L."/>
            <person name="Zaremba-Niedzwiedzka K."/>
            <person name="Martijn J."/>
            <person name="Lind A.E."/>
            <person name="van Eijk R."/>
            <person name="Schleper C."/>
            <person name="Guy L."/>
            <person name="Ettema T.J."/>
        </authorList>
    </citation>
    <scope>NUCLEOTIDE SEQUENCE</scope>
</reference>
<name>A0A0F8YJS1_9ZZZZ</name>
<evidence type="ECO:0008006" key="2">
    <source>
        <dbReference type="Google" id="ProtNLM"/>
    </source>
</evidence>
<dbReference type="Pfam" id="PF05766">
    <property type="entry name" value="NinG"/>
    <property type="match status" value="1"/>
</dbReference>
<dbReference type="AlphaFoldDB" id="A0A0F8YJS1"/>
<organism evidence="1">
    <name type="scientific">marine sediment metagenome</name>
    <dbReference type="NCBI Taxonomy" id="412755"/>
    <lineage>
        <taxon>unclassified sequences</taxon>
        <taxon>metagenomes</taxon>
        <taxon>ecological metagenomes</taxon>
    </lineage>
</organism>
<protein>
    <recommendedName>
        <fullName evidence="2">Protein ninG</fullName>
    </recommendedName>
</protein>
<proteinExistence type="predicted"/>
<sequence>MPKQLTVSKLIKKLDRIFSLYIRLRDSGPNGYGKCCTCGKVGHYKSMNAGHFQSRGNHGTRYMESNVHLQCIHCNLWRDGAGPDYFRFMQDKYGDEVIDEIRANKLGKFTAWDLEEDIKNYQKLVKEMT</sequence>
<dbReference type="InterPro" id="IPR008713">
    <property type="entry name" value="Phage_lambda_NinG"/>
</dbReference>
<comment type="caution">
    <text evidence="1">The sequence shown here is derived from an EMBL/GenBank/DDBJ whole genome shotgun (WGS) entry which is preliminary data.</text>
</comment>
<gene>
    <name evidence="1" type="ORF">LCGC14_2811280</name>
</gene>
<evidence type="ECO:0000313" key="1">
    <source>
        <dbReference type="EMBL" id="KKK81652.1"/>
    </source>
</evidence>